<evidence type="ECO:0000256" key="2">
    <source>
        <dbReference type="SAM" id="SignalP"/>
    </source>
</evidence>
<accession>A0A7C8PQU4</accession>
<comment type="caution">
    <text evidence="3">The sequence shown here is derived from an EMBL/GenBank/DDBJ whole genome shotgun (WGS) entry which is preliminary data.</text>
</comment>
<sequence>MKFIATAFTAVVGLSALAAARPQDTITNAPAPQATPATFDAAYSSTLSCINACGPGNVHCQAGCQGLPVPDADALNATHDCVAACPPGGDDEKNAAWAICQQKCVSSLYYTASVPYSSYVPPTAAGFSSAPAAQTSAPAGTSGAAEETPEKESKTGPKETGSDASKTTGPAPTQSPNAGSYVIANVPLLGAFLLAAFAL</sequence>
<keyword evidence="2" id="KW-0732">Signal</keyword>
<reference evidence="3 4" key="1">
    <citation type="submission" date="2019-03" db="EMBL/GenBank/DDBJ databases">
        <title>Nematode-trapping fungi genome.</title>
        <authorList>
            <person name="Vidal-Diez De Ulzurrun G."/>
        </authorList>
    </citation>
    <scope>NUCLEOTIDE SEQUENCE [LARGE SCALE GENOMIC DNA]</scope>
    <source>
        <strain evidence="3 4">TWF154</strain>
    </source>
</reference>
<dbReference type="AlphaFoldDB" id="A0A7C8PQU4"/>
<dbReference type="OrthoDB" id="5597238at2759"/>
<feature type="chain" id="PRO_5043355199" evidence="2">
    <location>
        <begin position="21"/>
        <end position="199"/>
    </location>
</feature>
<organism evidence="3 4">
    <name type="scientific">Orbilia oligospora</name>
    <name type="common">Nematode-trapping fungus</name>
    <name type="synonym">Arthrobotrys oligospora</name>
    <dbReference type="NCBI Taxonomy" id="2813651"/>
    <lineage>
        <taxon>Eukaryota</taxon>
        <taxon>Fungi</taxon>
        <taxon>Dikarya</taxon>
        <taxon>Ascomycota</taxon>
        <taxon>Pezizomycotina</taxon>
        <taxon>Orbiliomycetes</taxon>
        <taxon>Orbiliales</taxon>
        <taxon>Orbiliaceae</taxon>
        <taxon>Orbilia</taxon>
    </lineage>
</organism>
<evidence type="ECO:0000256" key="1">
    <source>
        <dbReference type="SAM" id="MobiDB-lite"/>
    </source>
</evidence>
<feature type="region of interest" description="Disordered" evidence="1">
    <location>
        <begin position="130"/>
        <end position="176"/>
    </location>
</feature>
<proteinExistence type="predicted"/>
<feature type="compositionally biased region" description="Basic and acidic residues" evidence="1">
    <location>
        <begin position="148"/>
        <end position="161"/>
    </location>
</feature>
<dbReference type="EMBL" id="SOZJ01000005">
    <property type="protein sequence ID" value="TGJ66756.1"/>
    <property type="molecule type" value="Genomic_DNA"/>
</dbReference>
<dbReference type="Proteomes" id="UP000297595">
    <property type="component" value="Unassembled WGS sequence"/>
</dbReference>
<evidence type="ECO:0000313" key="3">
    <source>
        <dbReference type="EMBL" id="TGJ66756.1"/>
    </source>
</evidence>
<protein>
    <submittedName>
        <fullName evidence="3">Uncharacterized protein</fullName>
    </submittedName>
</protein>
<name>A0A7C8PQU4_ORBOL</name>
<feature type="compositionally biased region" description="Low complexity" evidence="1">
    <location>
        <begin position="130"/>
        <end position="145"/>
    </location>
</feature>
<evidence type="ECO:0000313" key="4">
    <source>
        <dbReference type="Proteomes" id="UP000297595"/>
    </source>
</evidence>
<gene>
    <name evidence="3" type="ORF">EYR41_008360</name>
</gene>
<feature type="compositionally biased region" description="Polar residues" evidence="1">
    <location>
        <begin position="162"/>
        <end position="176"/>
    </location>
</feature>
<feature type="signal peptide" evidence="2">
    <location>
        <begin position="1"/>
        <end position="20"/>
    </location>
</feature>